<dbReference type="GO" id="GO:0005634">
    <property type="term" value="C:nucleus"/>
    <property type="evidence" value="ECO:0007669"/>
    <property type="project" value="UniProtKB-SubCell"/>
</dbReference>
<dbReference type="PANTHER" id="PTHR31319:SF77">
    <property type="entry name" value="ZINC FINGER PROTEIN CONSTANS-LIKE 4"/>
    <property type="match status" value="1"/>
</dbReference>
<feature type="region of interest" description="Disordered" evidence="3">
    <location>
        <begin position="76"/>
        <end position="99"/>
    </location>
</feature>
<accession>F0WL09</accession>
<dbReference type="InterPro" id="IPR010402">
    <property type="entry name" value="CCT_domain"/>
</dbReference>
<dbReference type="EMBL" id="FR824184">
    <property type="protein sequence ID" value="CCA21968.1"/>
    <property type="molecule type" value="Genomic_DNA"/>
</dbReference>
<dbReference type="HOGENOM" id="CLU_1100142_0_0_1"/>
<dbReference type="PANTHER" id="PTHR31319">
    <property type="entry name" value="ZINC FINGER PROTEIN CONSTANS-LIKE 4"/>
    <property type="match status" value="1"/>
</dbReference>
<dbReference type="Pfam" id="PF06203">
    <property type="entry name" value="CCT"/>
    <property type="match status" value="1"/>
</dbReference>
<evidence type="ECO:0000256" key="1">
    <source>
        <dbReference type="ARBA" id="ARBA00004123"/>
    </source>
</evidence>
<feature type="region of interest" description="Disordered" evidence="3">
    <location>
        <begin position="147"/>
        <end position="170"/>
    </location>
</feature>
<proteinExistence type="predicted"/>
<organism evidence="5">
    <name type="scientific">Albugo laibachii Nc14</name>
    <dbReference type="NCBI Taxonomy" id="890382"/>
    <lineage>
        <taxon>Eukaryota</taxon>
        <taxon>Sar</taxon>
        <taxon>Stramenopiles</taxon>
        <taxon>Oomycota</taxon>
        <taxon>Peronosporomycetes</taxon>
        <taxon>Albuginales</taxon>
        <taxon>Albuginaceae</taxon>
        <taxon>Albugo</taxon>
    </lineage>
</organism>
<comment type="subcellular location">
    <subcellularLocation>
        <location evidence="1">Nucleus</location>
    </subcellularLocation>
</comment>
<evidence type="ECO:0000259" key="4">
    <source>
        <dbReference type="PROSITE" id="PS51017"/>
    </source>
</evidence>
<gene>
    <name evidence="5" type="primary">AlNc14C139G7198</name>
    <name evidence="5" type="ORF">ALNC14_081110</name>
</gene>
<dbReference type="PROSITE" id="PS51017">
    <property type="entry name" value="CCT"/>
    <property type="match status" value="1"/>
</dbReference>
<feature type="compositionally biased region" description="Low complexity" evidence="3">
    <location>
        <begin position="151"/>
        <end position="170"/>
    </location>
</feature>
<dbReference type="InterPro" id="IPR045281">
    <property type="entry name" value="CONSTANS-like"/>
</dbReference>
<reference evidence="5" key="2">
    <citation type="submission" date="2011-02" db="EMBL/GenBank/DDBJ databases">
        <authorList>
            <person name="MacLean D."/>
        </authorList>
    </citation>
    <scope>NUCLEOTIDE SEQUENCE</scope>
</reference>
<feature type="compositionally biased region" description="Basic and acidic residues" evidence="3">
    <location>
        <begin position="83"/>
        <end position="93"/>
    </location>
</feature>
<name>F0WL09_9STRA</name>
<keyword evidence="2" id="KW-0539">Nucleus</keyword>
<reference evidence="5" key="1">
    <citation type="journal article" date="2011" name="PLoS Biol.">
        <title>Gene gain and loss during evolution of obligate parasitism in the white rust pathogen of Arabidopsis thaliana.</title>
        <authorList>
            <person name="Kemen E."/>
            <person name="Gardiner A."/>
            <person name="Schultz-Larsen T."/>
            <person name="Kemen A.C."/>
            <person name="Balmuth A.L."/>
            <person name="Robert-Seilaniantz A."/>
            <person name="Bailey K."/>
            <person name="Holub E."/>
            <person name="Studholme D.J."/>
            <person name="Maclean D."/>
            <person name="Jones J.D."/>
        </authorList>
    </citation>
    <scope>NUCLEOTIDE SEQUENCE</scope>
</reference>
<protein>
    <submittedName>
        <fullName evidence="5">AlNc14C139G7198 protein</fullName>
    </submittedName>
</protein>
<sequence length="253" mass="29183">MARSDKDFPSPSPFFECGIPSQSQITLTVEAVSPHPTSVNDPQNQSHFHPFFHKSFAFRSHSFTPKRIISPEDLKLQKPKAPHTRDHEDEMLGRGKGCVPLELHPSRTIEETESNESNHGDLQLDSADLAFFDDIFEFESILVHPHIPPNSTSTERMESSLSSSNEGMETPTISENLLNKWTQRDRQIGAYSPEARMERIQRFREKRKHRVYHKRVKYDCRKRLANACPRIRGRFVKREKCVESGLPSVDSMR</sequence>
<feature type="domain" description="CCT" evidence="4">
    <location>
        <begin position="196"/>
        <end position="238"/>
    </location>
</feature>
<dbReference type="AlphaFoldDB" id="F0WL09"/>
<evidence type="ECO:0000256" key="3">
    <source>
        <dbReference type="SAM" id="MobiDB-lite"/>
    </source>
</evidence>
<evidence type="ECO:0000313" key="5">
    <source>
        <dbReference type="EMBL" id="CCA21968.1"/>
    </source>
</evidence>
<evidence type="ECO:0000256" key="2">
    <source>
        <dbReference type="ARBA" id="ARBA00023242"/>
    </source>
</evidence>